<comment type="caution">
    <text evidence="1">The sequence shown here is derived from an EMBL/GenBank/DDBJ whole genome shotgun (WGS) entry which is preliminary data.</text>
</comment>
<dbReference type="Proteomes" id="UP001271007">
    <property type="component" value="Unassembled WGS sequence"/>
</dbReference>
<name>A0AAJ0DA50_9PEZI</name>
<sequence length="323" mass="36475">MRLRQRYTLRLSTWVKGIKSVCASINGKYRTLAAIHNQWLYGAMVIKRCLKLLEIYRASANEPDIRRELRRAERMDWDQVISPPKFDFSKAAIFPFITTCLAVGTAKSTAGTAAPSFGNSMVHLLSINTTFKETDNNDGFTVLDITNPANARYAFFFESKMEAEDDSETSVPGLTLLRPQSYAVPYGCLDYDCVETCDKLPKLRLDAIKSLWPDAEWTCEYDDKAGDEEAVDVSSTLRELSLSRVIEEALQTDLNESTWMQHAEQLPDFLSTLRARIQTQPSLVPLQVRENILVKAFADCEVVDLSSFFDLRPTELLSVSKGL</sequence>
<dbReference type="AlphaFoldDB" id="A0AAJ0DA50"/>
<dbReference type="EMBL" id="JAWDJX010000036">
    <property type="protein sequence ID" value="KAK3049897.1"/>
    <property type="molecule type" value="Genomic_DNA"/>
</dbReference>
<reference evidence="1" key="1">
    <citation type="submission" date="2023-04" db="EMBL/GenBank/DDBJ databases">
        <title>Black Yeasts Isolated from many extreme environments.</title>
        <authorList>
            <person name="Coleine C."/>
            <person name="Stajich J.E."/>
            <person name="Selbmann L."/>
        </authorList>
    </citation>
    <scope>NUCLEOTIDE SEQUENCE</scope>
    <source>
        <strain evidence="1">CCFEE 5312</strain>
    </source>
</reference>
<keyword evidence="2" id="KW-1185">Reference proteome</keyword>
<evidence type="ECO:0000313" key="2">
    <source>
        <dbReference type="Proteomes" id="UP001271007"/>
    </source>
</evidence>
<evidence type="ECO:0000313" key="1">
    <source>
        <dbReference type="EMBL" id="KAK3049897.1"/>
    </source>
</evidence>
<accession>A0AAJ0DA50</accession>
<organism evidence="1 2">
    <name type="scientific">Extremus antarcticus</name>
    <dbReference type="NCBI Taxonomy" id="702011"/>
    <lineage>
        <taxon>Eukaryota</taxon>
        <taxon>Fungi</taxon>
        <taxon>Dikarya</taxon>
        <taxon>Ascomycota</taxon>
        <taxon>Pezizomycotina</taxon>
        <taxon>Dothideomycetes</taxon>
        <taxon>Dothideomycetidae</taxon>
        <taxon>Mycosphaerellales</taxon>
        <taxon>Extremaceae</taxon>
        <taxon>Extremus</taxon>
    </lineage>
</organism>
<proteinExistence type="predicted"/>
<protein>
    <submittedName>
        <fullName evidence="1">Uncharacterized protein</fullName>
    </submittedName>
</protein>
<gene>
    <name evidence="1" type="ORF">LTR09_008817</name>
</gene>